<name>A0AAP2Z0C0_9EURY</name>
<comment type="caution">
    <text evidence="1">The sequence shown here is derived from an EMBL/GenBank/DDBJ whole genome shotgun (WGS) entry which is preliminary data.</text>
</comment>
<dbReference type="AlphaFoldDB" id="A0AAP2Z0C0"/>
<dbReference type="EMBL" id="JAOPKB010000013">
    <property type="protein sequence ID" value="MCU4974739.1"/>
    <property type="molecule type" value="Genomic_DNA"/>
</dbReference>
<keyword evidence="3" id="KW-1185">Reference proteome</keyword>
<evidence type="ECO:0000313" key="2">
    <source>
        <dbReference type="EMBL" id="MCU4974739.1"/>
    </source>
</evidence>
<dbReference type="EMBL" id="JAOPKA010000011">
    <property type="protein sequence ID" value="MCU4742932.1"/>
    <property type="molecule type" value="Genomic_DNA"/>
</dbReference>
<evidence type="ECO:0000313" key="4">
    <source>
        <dbReference type="Proteomes" id="UP001321018"/>
    </source>
</evidence>
<dbReference type="RefSeq" id="WP_338004740.1">
    <property type="nucleotide sequence ID" value="NZ_JAOPKA010000011.1"/>
</dbReference>
<sequence>MSDHNFDHERGEVVWYPALFADYDRPFLIVSTDDHPFYRDEYVALSITTTDLEASIRIGEDDWVIGELPKESHVKPWNPAIVKADEILSVAGAVTTDLVDRAVDDLASICGRGPEYER</sequence>
<dbReference type="SUPFAM" id="SSF50118">
    <property type="entry name" value="Cell growth inhibitor/plasmid maintenance toxic component"/>
    <property type="match status" value="1"/>
</dbReference>
<accession>A0AAP2Z0C0</accession>
<dbReference type="Proteomes" id="UP001320972">
    <property type="component" value="Unassembled WGS sequence"/>
</dbReference>
<reference evidence="1 3" key="1">
    <citation type="submission" date="2022-09" db="EMBL/GenBank/DDBJ databases">
        <title>Enrichment on poylsaccharides allowed isolation of novel metabolic and taxonomic groups of Haloarchaea.</title>
        <authorList>
            <person name="Sorokin D.Y."/>
            <person name="Elcheninov A.G."/>
            <person name="Khizhniak T.V."/>
            <person name="Kolganova T.V."/>
            <person name="Kublanov I.V."/>
        </authorList>
    </citation>
    <scope>NUCLEOTIDE SEQUENCE</scope>
    <source>
        <strain evidence="2 3">AArc-m2/3/4</strain>
        <strain evidence="1">AArc-xg1-1</strain>
    </source>
</reference>
<gene>
    <name evidence="2" type="ORF">OB955_18630</name>
    <name evidence="1" type="ORF">OB960_16210</name>
</gene>
<organism evidence="1 4">
    <name type="scientific">Natronoglomus mannanivorans</name>
    <dbReference type="NCBI Taxonomy" id="2979990"/>
    <lineage>
        <taxon>Archaea</taxon>
        <taxon>Methanobacteriati</taxon>
        <taxon>Methanobacteriota</taxon>
        <taxon>Stenosarchaea group</taxon>
        <taxon>Halobacteria</taxon>
        <taxon>Halobacteriales</taxon>
        <taxon>Natrialbaceae</taxon>
        <taxon>Natronoglomus</taxon>
    </lineage>
</organism>
<evidence type="ECO:0000313" key="3">
    <source>
        <dbReference type="Proteomes" id="UP001320972"/>
    </source>
</evidence>
<dbReference type="Proteomes" id="UP001321018">
    <property type="component" value="Unassembled WGS sequence"/>
</dbReference>
<evidence type="ECO:0000313" key="1">
    <source>
        <dbReference type="EMBL" id="MCU4742932.1"/>
    </source>
</evidence>
<proteinExistence type="predicted"/>
<evidence type="ECO:0008006" key="5">
    <source>
        <dbReference type="Google" id="ProtNLM"/>
    </source>
</evidence>
<protein>
    <recommendedName>
        <fullName evidence="5">PemK-like, MazF-like toxin of type II toxin-antitoxin system</fullName>
    </recommendedName>
</protein>